<proteinExistence type="predicted"/>
<dbReference type="EMBL" id="BAABBM010000001">
    <property type="protein sequence ID" value="GAA3907651.1"/>
    <property type="molecule type" value="Genomic_DNA"/>
</dbReference>
<dbReference type="Proteomes" id="UP001500827">
    <property type="component" value="Unassembled WGS sequence"/>
</dbReference>
<evidence type="ECO:0000313" key="2">
    <source>
        <dbReference type="Proteomes" id="UP001500827"/>
    </source>
</evidence>
<reference evidence="2" key="1">
    <citation type="journal article" date="2019" name="Int. J. Syst. Evol. Microbiol.">
        <title>The Global Catalogue of Microorganisms (GCM) 10K type strain sequencing project: providing services to taxonomists for standard genome sequencing and annotation.</title>
        <authorList>
            <consortium name="The Broad Institute Genomics Platform"/>
            <consortium name="The Broad Institute Genome Sequencing Center for Infectious Disease"/>
            <person name="Wu L."/>
            <person name="Ma J."/>
        </authorList>
    </citation>
    <scope>NUCLEOTIDE SEQUENCE [LARGE SCALE GENOMIC DNA]</scope>
    <source>
        <strain evidence="2">JCM 17543</strain>
    </source>
</reference>
<gene>
    <name evidence="1" type="ORF">GCM10022276_27600</name>
</gene>
<accession>A0ABP7LUJ9</accession>
<comment type="caution">
    <text evidence="1">The sequence shown here is derived from an EMBL/GenBank/DDBJ whole genome shotgun (WGS) entry which is preliminary data.</text>
</comment>
<protein>
    <recommendedName>
        <fullName evidence="3">CRISPR-associated protein Cas2</fullName>
    </recommendedName>
</protein>
<dbReference type="RefSeq" id="WP_344700272.1">
    <property type="nucleotide sequence ID" value="NZ_BAABBM010000001.1"/>
</dbReference>
<evidence type="ECO:0008006" key="3">
    <source>
        <dbReference type="Google" id="ProtNLM"/>
    </source>
</evidence>
<organism evidence="1 2">
    <name type="scientific">Sphingomonas limnosediminicola</name>
    <dbReference type="NCBI Taxonomy" id="940133"/>
    <lineage>
        <taxon>Bacteria</taxon>
        <taxon>Pseudomonadati</taxon>
        <taxon>Pseudomonadota</taxon>
        <taxon>Alphaproteobacteria</taxon>
        <taxon>Sphingomonadales</taxon>
        <taxon>Sphingomonadaceae</taxon>
        <taxon>Sphingomonas</taxon>
    </lineage>
</organism>
<evidence type="ECO:0000313" key="1">
    <source>
        <dbReference type="EMBL" id="GAA3907651.1"/>
    </source>
</evidence>
<keyword evidence="2" id="KW-1185">Reference proteome</keyword>
<sequence length="91" mass="10176">MPLFLISYDEHPQRDYTECYKLMAEWKAAKVLESLWLAELAGPAEAIRNIVSATFAGSASVAVIQLFPNGDWATAKGYNTGNKWLQTHMNL</sequence>
<name>A0ABP7LUJ9_9SPHN</name>